<comment type="caution">
    <text evidence="2">The sequence shown here is derived from an EMBL/GenBank/DDBJ whole genome shotgun (WGS) entry which is preliminary data.</text>
</comment>
<sequence length="137" mass="14909">MDPEIAALAGTAGTTLVTLMATEAWQGVRDGVVGLWRRARPDRADTVAAELEATREDLLAARDAADEETEEELSRDWQGRIRRLLAARPDVADDLRALLDEVSPDTPPAAPVITQRATASGSGRVYQAGRDQHIHER</sequence>
<evidence type="ECO:0000313" key="3">
    <source>
        <dbReference type="Proteomes" id="UP001500909"/>
    </source>
</evidence>
<accession>A0ABN1A642</accession>
<keyword evidence="3" id="KW-1185">Reference proteome</keyword>
<dbReference type="EMBL" id="BAAABY010000026">
    <property type="protein sequence ID" value="GAA0468523.1"/>
    <property type="molecule type" value="Genomic_DNA"/>
</dbReference>
<evidence type="ECO:0000313" key="2">
    <source>
        <dbReference type="EMBL" id="GAA0468523.1"/>
    </source>
</evidence>
<dbReference type="Proteomes" id="UP001500909">
    <property type="component" value="Unassembled WGS sequence"/>
</dbReference>
<reference evidence="2 3" key="1">
    <citation type="journal article" date="2019" name="Int. J. Syst. Evol. Microbiol.">
        <title>The Global Catalogue of Microorganisms (GCM) 10K type strain sequencing project: providing services to taxonomists for standard genome sequencing and annotation.</title>
        <authorList>
            <consortium name="The Broad Institute Genomics Platform"/>
            <consortium name="The Broad Institute Genome Sequencing Center for Infectious Disease"/>
            <person name="Wu L."/>
            <person name="Ma J."/>
        </authorList>
    </citation>
    <scope>NUCLEOTIDE SEQUENCE [LARGE SCALE GENOMIC DNA]</scope>
    <source>
        <strain evidence="2 3">JCM 4805</strain>
    </source>
</reference>
<feature type="region of interest" description="Disordered" evidence="1">
    <location>
        <begin position="101"/>
        <end position="137"/>
    </location>
</feature>
<evidence type="ECO:0000256" key="1">
    <source>
        <dbReference type="SAM" id="MobiDB-lite"/>
    </source>
</evidence>
<protein>
    <submittedName>
        <fullName evidence="2">Uncharacterized protein</fullName>
    </submittedName>
</protein>
<gene>
    <name evidence="2" type="ORF">GCM10010361_35900</name>
</gene>
<name>A0ABN1A642_9ACTN</name>
<dbReference type="RefSeq" id="WP_346096017.1">
    <property type="nucleotide sequence ID" value="NZ_BAAABY010000026.1"/>
</dbReference>
<organism evidence="2 3">
    <name type="scientific">Streptomyces olivaceiscleroticus</name>
    <dbReference type="NCBI Taxonomy" id="68245"/>
    <lineage>
        <taxon>Bacteria</taxon>
        <taxon>Bacillati</taxon>
        <taxon>Actinomycetota</taxon>
        <taxon>Actinomycetes</taxon>
        <taxon>Kitasatosporales</taxon>
        <taxon>Streptomycetaceae</taxon>
        <taxon>Streptomyces</taxon>
    </lineage>
</organism>
<proteinExistence type="predicted"/>